<feature type="region of interest" description="Disordered" evidence="1">
    <location>
        <begin position="19"/>
        <end position="89"/>
    </location>
</feature>
<feature type="region of interest" description="Disordered" evidence="1">
    <location>
        <begin position="140"/>
        <end position="196"/>
    </location>
</feature>
<feature type="compositionally biased region" description="Low complexity" evidence="1">
    <location>
        <begin position="155"/>
        <end position="169"/>
    </location>
</feature>
<dbReference type="AlphaFoldDB" id="A0A7J5Z3C2"/>
<evidence type="ECO:0000313" key="2">
    <source>
        <dbReference type="EMBL" id="KAF3856023.1"/>
    </source>
</evidence>
<evidence type="ECO:0000256" key="1">
    <source>
        <dbReference type="SAM" id="MobiDB-lite"/>
    </source>
</evidence>
<proteinExistence type="predicted"/>
<reference evidence="2 3" key="1">
    <citation type="submission" date="2020-03" db="EMBL/GenBank/DDBJ databases">
        <title>Dissostichus mawsoni Genome sequencing and assembly.</title>
        <authorList>
            <person name="Park H."/>
        </authorList>
    </citation>
    <scope>NUCLEOTIDE SEQUENCE [LARGE SCALE GENOMIC DNA]</scope>
    <source>
        <strain evidence="2">DM0001</strain>
        <tissue evidence="2">Muscle</tissue>
    </source>
</reference>
<comment type="caution">
    <text evidence="2">The sequence shown here is derived from an EMBL/GenBank/DDBJ whole genome shotgun (WGS) entry which is preliminary data.</text>
</comment>
<name>A0A7J5Z3C2_DISMA</name>
<feature type="compositionally biased region" description="Low complexity" evidence="1">
    <location>
        <begin position="61"/>
        <end position="87"/>
    </location>
</feature>
<dbReference type="Proteomes" id="UP000518266">
    <property type="component" value="Unassembled WGS sequence"/>
</dbReference>
<organism evidence="2 3">
    <name type="scientific">Dissostichus mawsoni</name>
    <name type="common">Antarctic cod</name>
    <dbReference type="NCBI Taxonomy" id="36200"/>
    <lineage>
        <taxon>Eukaryota</taxon>
        <taxon>Metazoa</taxon>
        <taxon>Chordata</taxon>
        <taxon>Craniata</taxon>
        <taxon>Vertebrata</taxon>
        <taxon>Euteleostomi</taxon>
        <taxon>Actinopterygii</taxon>
        <taxon>Neopterygii</taxon>
        <taxon>Teleostei</taxon>
        <taxon>Neoteleostei</taxon>
        <taxon>Acanthomorphata</taxon>
        <taxon>Eupercaria</taxon>
        <taxon>Perciformes</taxon>
        <taxon>Notothenioidei</taxon>
        <taxon>Nototheniidae</taxon>
        <taxon>Dissostichus</taxon>
    </lineage>
</organism>
<dbReference type="EMBL" id="JAAKFY010000006">
    <property type="protein sequence ID" value="KAF3856023.1"/>
    <property type="molecule type" value="Genomic_DNA"/>
</dbReference>
<gene>
    <name evidence="2" type="ORF">F7725_016746</name>
</gene>
<keyword evidence="3" id="KW-1185">Reference proteome</keyword>
<dbReference type="OrthoDB" id="8965015at2759"/>
<sequence>MGQILTWIRGPRDGQALQDVAVEEQSQPSRATPKPAAQVSTGKPAQFEKAVSGSAMASKPGVTTATGGATRSGVTAGGSASVGTAGKAKAETNTMAATVIDMSSAGSTFVDMTSAGARAAPKEMPKTAAVSQVKATVPSPAAGLTAVTKPKESPKGSAKSATATTTVKAEVPKVDTARPSESTATAGNVSVQGRKK</sequence>
<feature type="compositionally biased region" description="Polar residues" evidence="1">
    <location>
        <begin position="179"/>
        <end position="196"/>
    </location>
</feature>
<accession>A0A7J5Z3C2</accession>
<evidence type="ECO:0000313" key="3">
    <source>
        <dbReference type="Proteomes" id="UP000518266"/>
    </source>
</evidence>
<protein>
    <submittedName>
        <fullName evidence="2">Uncharacterized protein</fullName>
    </submittedName>
</protein>